<dbReference type="FunFam" id="1.20.200.10:FF:000014">
    <property type="entry name" value="3-carboxy-cis,cis-muconate cycloisomerase"/>
    <property type="match status" value="1"/>
</dbReference>
<evidence type="ECO:0000313" key="5">
    <source>
        <dbReference type="Proteomes" id="UP000245048"/>
    </source>
</evidence>
<reference evidence="5" key="1">
    <citation type="submission" date="2017-10" db="EMBL/GenBank/DDBJ databases">
        <authorList>
            <person name="Toshchakov S.V."/>
            <person name="Goeva M.A."/>
        </authorList>
    </citation>
    <scope>NUCLEOTIDE SEQUENCE [LARGE SCALE GENOMIC DNA]</scope>
    <source>
        <strain evidence="5">JR1/69-1-13</strain>
    </source>
</reference>
<evidence type="ECO:0000313" key="4">
    <source>
        <dbReference type="EMBL" id="PWC26364.1"/>
    </source>
</evidence>
<dbReference type="AlphaFoldDB" id="A0A2U1UXG5"/>
<dbReference type="PANTHER" id="PTHR43172:SF2">
    <property type="entry name" value="ADENYLOSUCCINATE LYASE C-TERMINAL DOMAIN-CONTAINING PROTEIN"/>
    <property type="match status" value="1"/>
</dbReference>
<name>A0A2U1UXG5_9PROT</name>
<dbReference type="Gene3D" id="1.10.40.30">
    <property type="entry name" value="Fumarase/aspartase (C-terminal domain)"/>
    <property type="match status" value="1"/>
</dbReference>
<dbReference type="Gene3D" id="1.20.200.10">
    <property type="entry name" value="Fumarase/aspartase (Central domain)"/>
    <property type="match status" value="1"/>
</dbReference>
<dbReference type="SMART" id="SM00998">
    <property type="entry name" value="ADSL_C"/>
    <property type="match status" value="1"/>
</dbReference>
<dbReference type="InterPro" id="IPR019468">
    <property type="entry name" value="AdenyloSucc_lyase_C"/>
</dbReference>
<dbReference type="RefSeq" id="WP_109519358.1">
    <property type="nucleotide sequence ID" value="NZ_PDOA01000047.1"/>
</dbReference>
<dbReference type="Pfam" id="PF10397">
    <property type="entry name" value="ADSL_C"/>
    <property type="match status" value="1"/>
</dbReference>
<dbReference type="NCBIfam" id="TIGR02426">
    <property type="entry name" value="protocat_pcaB"/>
    <property type="match status" value="1"/>
</dbReference>
<dbReference type="GO" id="GO:0019619">
    <property type="term" value="P:3,4-dihydroxybenzoate catabolic process"/>
    <property type="evidence" value="ECO:0007669"/>
    <property type="project" value="InterPro"/>
</dbReference>
<accession>A0A2U1UXG5</accession>
<feature type="domain" description="Adenylosuccinate lyase C-terminal" evidence="3">
    <location>
        <begin position="369"/>
        <end position="448"/>
    </location>
</feature>
<dbReference type="GO" id="GO:0047472">
    <property type="term" value="F:3-carboxy-cis,cis-muconate cycloisomerase activity"/>
    <property type="evidence" value="ECO:0007669"/>
    <property type="project" value="UniProtKB-UniRule"/>
</dbReference>
<dbReference type="EMBL" id="PDOA01000047">
    <property type="protein sequence ID" value="PWC26364.1"/>
    <property type="molecule type" value="Genomic_DNA"/>
</dbReference>
<sequence>MAPFASATTVIDSGLFRDAFGTPRMREVFSDRTLIARYIQVEIALAKAEARCGVIPAEAAEQIAARCSIDALDFELLRRETDNVGYPILPLVHQLVKQCGEAGRYIHWGATTQDIMDTADVLRVRAGLDVIEAEIGALRQILAELATKHRDTPMAGRTHLQQALPVTFGYKAAIWLAMFDRHAERLRQLRPRVLVGEFAGAAGTLASLGERGLEVQQAFCEELGLGVPVTTWHVARDGFAEVVNFLGLVTGSLGKIAYDIMLMASTEFGEVYEPFVKGRGASSTMPQKRNPISSELMLAASKGVRQHAGLMLDAMIHDLERATGPWHAEWMAIPESFVLTAGSLHQAKFALGGLIVDEARMRQNLALSNGLIVAEAVMMGLAPFTGRDEAHDLVYDVCREVNEQGGTLADALARHPEVTRHLDRAAIDRLTDPANYLGMAPQMVDRAVAASRRQAS</sequence>
<dbReference type="CDD" id="cd01597">
    <property type="entry name" value="pCLME"/>
    <property type="match status" value="1"/>
</dbReference>
<proteinExistence type="inferred from homology"/>
<dbReference type="PANTHER" id="PTHR43172">
    <property type="entry name" value="ADENYLOSUCCINATE LYASE"/>
    <property type="match status" value="1"/>
</dbReference>
<dbReference type="Pfam" id="PF00206">
    <property type="entry name" value="Lyase_1"/>
    <property type="match status" value="1"/>
</dbReference>
<dbReference type="PRINTS" id="PR00145">
    <property type="entry name" value="ARGSUCLYASE"/>
</dbReference>
<gene>
    <name evidence="4" type="primary">pcaB</name>
    <name evidence="4" type="ORF">CR165_23600</name>
</gene>
<evidence type="ECO:0000259" key="3">
    <source>
        <dbReference type="SMART" id="SM00998"/>
    </source>
</evidence>
<keyword evidence="5" id="KW-1185">Reference proteome</keyword>
<dbReference type="Proteomes" id="UP000245048">
    <property type="component" value="Unassembled WGS sequence"/>
</dbReference>
<comment type="caution">
    <text evidence="4">The sequence shown here is derived from an EMBL/GenBank/DDBJ whole genome shotgun (WGS) entry which is preliminary data.</text>
</comment>
<dbReference type="InterPro" id="IPR022761">
    <property type="entry name" value="Fumarate_lyase_N"/>
</dbReference>
<dbReference type="OrthoDB" id="9768878at2"/>
<evidence type="ECO:0000256" key="2">
    <source>
        <dbReference type="NCBIfam" id="TIGR02426"/>
    </source>
</evidence>
<evidence type="ECO:0000256" key="1">
    <source>
        <dbReference type="ARBA" id="ARBA00034772"/>
    </source>
</evidence>
<dbReference type="PRINTS" id="PR00149">
    <property type="entry name" value="FUMRATELYASE"/>
</dbReference>
<dbReference type="InterPro" id="IPR008948">
    <property type="entry name" value="L-Aspartase-like"/>
</dbReference>
<comment type="similarity">
    <text evidence="1">Belongs to the class-II fumarase/aspartase family.</text>
</comment>
<protein>
    <recommendedName>
        <fullName evidence="2">3-carboxy-cis,cis-muconate cycloisomerase</fullName>
        <ecNumber evidence="2">5.5.1.2</ecNumber>
    </recommendedName>
</protein>
<keyword evidence="4" id="KW-0413">Isomerase</keyword>
<organism evidence="4 5">
    <name type="scientific">Teichococcus aestuarii</name>
    <dbReference type="NCBI Taxonomy" id="568898"/>
    <lineage>
        <taxon>Bacteria</taxon>
        <taxon>Pseudomonadati</taxon>
        <taxon>Pseudomonadota</taxon>
        <taxon>Alphaproteobacteria</taxon>
        <taxon>Acetobacterales</taxon>
        <taxon>Roseomonadaceae</taxon>
        <taxon>Roseomonas</taxon>
    </lineage>
</organism>
<dbReference type="InterPro" id="IPR012789">
    <property type="entry name" value="Protocat_PcaB-like"/>
</dbReference>
<dbReference type="EC" id="5.5.1.2" evidence="2"/>
<dbReference type="InterPro" id="IPR000362">
    <property type="entry name" value="Fumarate_lyase_fam"/>
</dbReference>
<dbReference type="SUPFAM" id="SSF48557">
    <property type="entry name" value="L-aspartase-like"/>
    <property type="match status" value="1"/>
</dbReference>